<evidence type="ECO:0000313" key="2">
    <source>
        <dbReference type="EMBL" id="MBM7614797.1"/>
    </source>
</evidence>
<dbReference type="InterPro" id="IPR036582">
    <property type="entry name" value="Mao_N_sf"/>
</dbReference>
<dbReference type="EMBL" id="JAFBEE010000006">
    <property type="protein sequence ID" value="MBM7614797.1"/>
    <property type="molecule type" value="Genomic_DNA"/>
</dbReference>
<sequence>MGKKSITMAVTILLLFSLLTTPAFTESYSRSITAWFDHFKLQVNDSEVHLNNDVFIYNNEVYVPIREVSDYLYLNYELNQATNTISLKTNHNPFLEGSDTILKNKTFISEIKGLRKNLQSLSSKPQNIEAHHDQYQHNFEVYSLRNQITELERKIQILKESEFPYQKIKTAPEMEAYLKEHFRTLQNIPMSIRFRYVGGSKYIFSAVFDSSQTTKWSSLNRRDIENWVDDIFYVTRELLNPHAEIDGDIRQSNFNYGTEYASYWTRGNHLFFDFRLADHKKNSMVDGVAIENALNSKLKYYNSSTFTYEVFVSQNDIDIIASYKESFDSWSPSLKIQYLNRLKSEVDKLYDHVNINGRIVTGTKKETKLRFSFEENQLHSVDLLDELEDELNHRFGKFYYGGNTFSFTYTVNEGHSGSFEIIMESDFSIDSAAWRNVVNNGEFSFRSFVQGPLYHINTNWDVDIFGTVVDKNLVPVTSLEFFRTDIYSPRTLQPIIFE</sequence>
<evidence type="ECO:0000313" key="3">
    <source>
        <dbReference type="Proteomes" id="UP001314796"/>
    </source>
</evidence>
<dbReference type="SUPFAM" id="SSF55383">
    <property type="entry name" value="Copper amine oxidase, domain N"/>
    <property type="match status" value="1"/>
</dbReference>
<dbReference type="InterPro" id="IPR012854">
    <property type="entry name" value="Cu_amine_oxidase-like_N"/>
</dbReference>
<keyword evidence="3" id="KW-1185">Reference proteome</keyword>
<name>A0ABS2NPD7_9FIRM</name>
<accession>A0ABS2NPD7</accession>
<gene>
    <name evidence="2" type="ORF">JOC73_001311</name>
</gene>
<protein>
    <recommendedName>
        <fullName evidence="1">Copper amine oxidase-like N-terminal domain-containing protein</fullName>
    </recommendedName>
</protein>
<dbReference type="Pfam" id="PF07833">
    <property type="entry name" value="Cu_amine_oxidN1"/>
    <property type="match status" value="1"/>
</dbReference>
<reference evidence="2 3" key="1">
    <citation type="submission" date="2021-01" db="EMBL/GenBank/DDBJ databases">
        <title>Genomic Encyclopedia of Type Strains, Phase IV (KMG-IV): sequencing the most valuable type-strain genomes for metagenomic binning, comparative biology and taxonomic classification.</title>
        <authorList>
            <person name="Goeker M."/>
        </authorList>
    </citation>
    <scope>NUCLEOTIDE SEQUENCE [LARGE SCALE GENOMIC DNA]</scope>
    <source>
        <strain evidence="2 3">DSM 25890</strain>
    </source>
</reference>
<comment type="caution">
    <text evidence="2">The sequence shown here is derived from an EMBL/GenBank/DDBJ whole genome shotgun (WGS) entry which is preliminary data.</text>
</comment>
<dbReference type="RefSeq" id="WP_204401345.1">
    <property type="nucleotide sequence ID" value="NZ_JAFBEE010000006.1"/>
</dbReference>
<dbReference type="Proteomes" id="UP001314796">
    <property type="component" value="Unassembled WGS sequence"/>
</dbReference>
<proteinExistence type="predicted"/>
<organism evidence="2 3">
    <name type="scientific">Alkaliphilus hydrothermalis</name>
    <dbReference type="NCBI Taxonomy" id="1482730"/>
    <lineage>
        <taxon>Bacteria</taxon>
        <taxon>Bacillati</taxon>
        <taxon>Bacillota</taxon>
        <taxon>Clostridia</taxon>
        <taxon>Peptostreptococcales</taxon>
        <taxon>Natronincolaceae</taxon>
        <taxon>Alkaliphilus</taxon>
    </lineage>
</organism>
<feature type="domain" description="Copper amine oxidase-like N-terminal" evidence="1">
    <location>
        <begin position="32"/>
        <end position="86"/>
    </location>
</feature>
<evidence type="ECO:0000259" key="1">
    <source>
        <dbReference type="Pfam" id="PF07833"/>
    </source>
</evidence>